<dbReference type="Proteomes" id="UP001597182">
    <property type="component" value="Unassembled WGS sequence"/>
</dbReference>
<reference evidence="2" key="1">
    <citation type="journal article" date="2019" name="Int. J. Syst. Evol. Microbiol.">
        <title>The Global Catalogue of Microorganisms (GCM) 10K type strain sequencing project: providing services to taxonomists for standard genome sequencing and annotation.</title>
        <authorList>
            <consortium name="The Broad Institute Genomics Platform"/>
            <consortium name="The Broad Institute Genome Sequencing Center for Infectious Disease"/>
            <person name="Wu L."/>
            <person name="Ma J."/>
        </authorList>
    </citation>
    <scope>NUCLEOTIDE SEQUENCE [LARGE SCALE GENOMIC DNA]</scope>
    <source>
        <strain evidence="2">CCUG 49018</strain>
    </source>
</reference>
<accession>A0ABW3VMT6</accession>
<evidence type="ECO:0008006" key="3">
    <source>
        <dbReference type="Google" id="ProtNLM"/>
    </source>
</evidence>
<name>A0ABW3VMT6_9PSEU</name>
<evidence type="ECO:0000313" key="2">
    <source>
        <dbReference type="Proteomes" id="UP001597182"/>
    </source>
</evidence>
<proteinExistence type="predicted"/>
<dbReference type="Gene3D" id="3.30.70.100">
    <property type="match status" value="1"/>
</dbReference>
<dbReference type="EMBL" id="JBHTMB010000170">
    <property type="protein sequence ID" value="MFD1235655.1"/>
    <property type="molecule type" value="Genomic_DNA"/>
</dbReference>
<dbReference type="SUPFAM" id="SSF54909">
    <property type="entry name" value="Dimeric alpha+beta barrel"/>
    <property type="match status" value="1"/>
</dbReference>
<sequence>MPTLRWTRYPAAASHTGPVVVMASRFRVRGFRHVVPFLRDAMRVRAQVARTPGAVGMSLVAHPLRREFATLSAWTSREAVDGLVRAEPHRSVMRRHAAAMADSRFVFWETDAADLPIDPADAHARLAEPA</sequence>
<protein>
    <recommendedName>
        <fullName evidence="3">DUF3291 domain-containing protein</fullName>
    </recommendedName>
</protein>
<organism evidence="1 2">
    <name type="scientific">Pseudonocardia benzenivorans</name>
    <dbReference type="NCBI Taxonomy" id="228005"/>
    <lineage>
        <taxon>Bacteria</taxon>
        <taxon>Bacillati</taxon>
        <taxon>Actinomycetota</taxon>
        <taxon>Actinomycetes</taxon>
        <taxon>Pseudonocardiales</taxon>
        <taxon>Pseudonocardiaceae</taxon>
        <taxon>Pseudonocardia</taxon>
    </lineage>
</organism>
<dbReference type="InterPro" id="IPR011008">
    <property type="entry name" value="Dimeric_a/b-barrel"/>
</dbReference>
<keyword evidence="2" id="KW-1185">Reference proteome</keyword>
<evidence type="ECO:0000313" key="1">
    <source>
        <dbReference type="EMBL" id="MFD1235655.1"/>
    </source>
</evidence>
<gene>
    <name evidence="1" type="ORF">ACFQ34_20385</name>
</gene>
<dbReference type="RefSeq" id="WP_013675948.1">
    <property type="nucleotide sequence ID" value="NZ_BAABKS010000030.1"/>
</dbReference>
<comment type="caution">
    <text evidence="1">The sequence shown here is derived from an EMBL/GenBank/DDBJ whole genome shotgun (WGS) entry which is preliminary data.</text>
</comment>